<dbReference type="AlphaFoldDB" id="A0A0E9XM60"/>
<protein>
    <submittedName>
        <fullName evidence="1">Uncharacterized protein</fullName>
    </submittedName>
</protein>
<accession>A0A0E9XM60</accession>
<proteinExistence type="predicted"/>
<reference evidence="1" key="1">
    <citation type="submission" date="2014-11" db="EMBL/GenBank/DDBJ databases">
        <authorList>
            <person name="Amaro Gonzalez C."/>
        </authorList>
    </citation>
    <scope>NUCLEOTIDE SEQUENCE</scope>
</reference>
<sequence length="61" mass="7144">MRLFYYTESLHIVLAGRYLEHSPSLLYTITIHNSGAILQQISLCFNFKVLNTHSQISLYQR</sequence>
<evidence type="ECO:0000313" key="1">
    <source>
        <dbReference type="EMBL" id="JAI03813.1"/>
    </source>
</evidence>
<organism evidence="1">
    <name type="scientific">Anguilla anguilla</name>
    <name type="common">European freshwater eel</name>
    <name type="synonym">Muraena anguilla</name>
    <dbReference type="NCBI Taxonomy" id="7936"/>
    <lineage>
        <taxon>Eukaryota</taxon>
        <taxon>Metazoa</taxon>
        <taxon>Chordata</taxon>
        <taxon>Craniata</taxon>
        <taxon>Vertebrata</taxon>
        <taxon>Euteleostomi</taxon>
        <taxon>Actinopterygii</taxon>
        <taxon>Neopterygii</taxon>
        <taxon>Teleostei</taxon>
        <taxon>Anguilliformes</taxon>
        <taxon>Anguillidae</taxon>
        <taxon>Anguilla</taxon>
    </lineage>
</organism>
<reference evidence="1" key="2">
    <citation type="journal article" date="2015" name="Fish Shellfish Immunol.">
        <title>Early steps in the European eel (Anguilla anguilla)-Vibrio vulnificus interaction in the gills: Role of the RtxA13 toxin.</title>
        <authorList>
            <person name="Callol A."/>
            <person name="Pajuelo D."/>
            <person name="Ebbesson L."/>
            <person name="Teles M."/>
            <person name="MacKenzie S."/>
            <person name="Amaro C."/>
        </authorList>
    </citation>
    <scope>NUCLEOTIDE SEQUENCE</scope>
</reference>
<dbReference type="EMBL" id="GBXM01004765">
    <property type="protein sequence ID" value="JAI03813.1"/>
    <property type="molecule type" value="Transcribed_RNA"/>
</dbReference>
<name>A0A0E9XM60_ANGAN</name>